<sequence length="161" mass="17672">MSTTPQTLCELFRATLDGLREMHGLLQQESVALGGRDAAALERIALTKQELVPILDRLAAEQRRFFAAGPEQAGGIEAYLASAKPEAGMAGALRADWREILRLLAVCKHQNEENGAYIGLLRRHVENALDILHGPVQAEATYGRDGVKRRGGVHSRRFYAV</sequence>
<dbReference type="SUPFAM" id="SSF140566">
    <property type="entry name" value="FlgN-like"/>
    <property type="match status" value="1"/>
</dbReference>
<evidence type="ECO:0000313" key="4">
    <source>
        <dbReference type="EMBL" id="SMF96326.1"/>
    </source>
</evidence>
<gene>
    <name evidence="4" type="ORF">SAMN02949497_3720</name>
</gene>
<dbReference type="Gene3D" id="1.20.58.300">
    <property type="entry name" value="FlgN-like"/>
    <property type="match status" value="1"/>
</dbReference>
<dbReference type="EMBL" id="FXAM01000001">
    <property type="protein sequence ID" value="SMF96326.1"/>
    <property type="molecule type" value="Genomic_DNA"/>
</dbReference>
<dbReference type="OrthoDB" id="5566793at2"/>
<dbReference type="STRING" id="1760988.SAMN02949497_3720"/>
<keyword evidence="4" id="KW-0969">Cilium</keyword>
<dbReference type="Pfam" id="PF05130">
    <property type="entry name" value="FlgN"/>
    <property type="match status" value="1"/>
</dbReference>
<protein>
    <submittedName>
        <fullName evidence="4">Flagella synthesis protein FlgN</fullName>
    </submittedName>
</protein>
<evidence type="ECO:0000256" key="2">
    <source>
        <dbReference type="ARBA" id="ARBA00007703"/>
    </source>
</evidence>
<name>A0A1Y6D163_9GAMM</name>
<comment type="similarity">
    <text evidence="2">Belongs to the FlgN family.</text>
</comment>
<evidence type="ECO:0000256" key="3">
    <source>
        <dbReference type="ARBA" id="ARBA00022795"/>
    </source>
</evidence>
<comment type="function">
    <text evidence="1">Required for the efficient initiation of filament assembly.</text>
</comment>
<keyword evidence="5" id="KW-1185">Reference proteome</keyword>
<keyword evidence="4" id="KW-0966">Cell projection</keyword>
<reference evidence="4 5" key="1">
    <citation type="submission" date="2016-12" db="EMBL/GenBank/DDBJ databases">
        <authorList>
            <person name="Song W.-J."/>
            <person name="Kurnit D.M."/>
        </authorList>
    </citation>
    <scope>NUCLEOTIDE SEQUENCE [LARGE SCALE GENOMIC DNA]</scope>
    <source>
        <strain evidence="4 5">175</strain>
    </source>
</reference>
<evidence type="ECO:0000313" key="5">
    <source>
        <dbReference type="Proteomes" id="UP000192923"/>
    </source>
</evidence>
<dbReference type="RefSeq" id="WP_085215222.1">
    <property type="nucleotide sequence ID" value="NZ_FXAM01000001.1"/>
</dbReference>
<keyword evidence="3" id="KW-1005">Bacterial flagellum biogenesis</keyword>
<dbReference type="InterPro" id="IPR007809">
    <property type="entry name" value="FlgN-like"/>
</dbReference>
<accession>A0A1Y6D163</accession>
<keyword evidence="4" id="KW-0282">Flagellum</keyword>
<dbReference type="Proteomes" id="UP000192923">
    <property type="component" value="Unassembled WGS sequence"/>
</dbReference>
<evidence type="ECO:0000256" key="1">
    <source>
        <dbReference type="ARBA" id="ARBA00002397"/>
    </source>
</evidence>
<proteinExistence type="inferred from homology"/>
<dbReference type="AlphaFoldDB" id="A0A1Y6D163"/>
<organism evidence="4 5">
    <name type="scientific">Methylomagnum ishizawai</name>
    <dbReference type="NCBI Taxonomy" id="1760988"/>
    <lineage>
        <taxon>Bacteria</taxon>
        <taxon>Pseudomonadati</taxon>
        <taxon>Pseudomonadota</taxon>
        <taxon>Gammaproteobacteria</taxon>
        <taxon>Methylococcales</taxon>
        <taxon>Methylococcaceae</taxon>
        <taxon>Methylomagnum</taxon>
    </lineage>
</organism>
<dbReference type="GO" id="GO:0044780">
    <property type="term" value="P:bacterial-type flagellum assembly"/>
    <property type="evidence" value="ECO:0007669"/>
    <property type="project" value="InterPro"/>
</dbReference>
<dbReference type="InterPro" id="IPR036679">
    <property type="entry name" value="FlgN-like_sf"/>
</dbReference>